<protein>
    <submittedName>
        <fullName evidence="2">DUF3021 domain-containing protein</fullName>
    </submittedName>
</protein>
<keyword evidence="1" id="KW-0812">Transmembrane</keyword>
<feature type="transmembrane region" description="Helical" evidence="1">
    <location>
        <begin position="75"/>
        <end position="100"/>
    </location>
</feature>
<feature type="transmembrane region" description="Helical" evidence="1">
    <location>
        <begin position="49"/>
        <end position="69"/>
    </location>
</feature>
<dbReference type="Pfam" id="PF11457">
    <property type="entry name" value="DUF3021"/>
    <property type="match status" value="1"/>
</dbReference>
<dbReference type="KEGG" id="aarc:G127AT_06430"/>
<organism evidence="2 3">
    <name type="scientific">Agromyces archimandritae</name>
    <dbReference type="NCBI Taxonomy" id="2781962"/>
    <lineage>
        <taxon>Bacteria</taxon>
        <taxon>Bacillati</taxon>
        <taxon>Actinomycetota</taxon>
        <taxon>Actinomycetes</taxon>
        <taxon>Micrococcales</taxon>
        <taxon>Microbacteriaceae</taxon>
        <taxon>Agromyces</taxon>
    </lineage>
</organism>
<dbReference type="Proteomes" id="UP000671914">
    <property type="component" value="Chromosome"/>
</dbReference>
<dbReference type="InterPro" id="IPR021560">
    <property type="entry name" value="DUF3021"/>
</dbReference>
<keyword evidence="1" id="KW-1133">Transmembrane helix</keyword>
<sequence length="106" mass="11195">MSAIAIALQASGDVAQARSTFCVGIIVAATCGASVIYGIERWSLAKQTAVHFAVMVCTVLPALLASGWFPLDDFWGVALVVAVFLGTGAVLWTLFALIGLRTRRPR</sequence>
<evidence type="ECO:0000256" key="1">
    <source>
        <dbReference type="SAM" id="Phobius"/>
    </source>
</evidence>
<accession>A0A975IQ16</accession>
<reference evidence="2" key="1">
    <citation type="submission" date="2021-03" db="EMBL/GenBank/DDBJ databases">
        <title>Agromyces archimandritus sp. nov., isolated from the cockroach Archimandrita tessellata.</title>
        <authorList>
            <person name="Guzman J."/>
            <person name="Ortuzar M."/>
            <person name="Poehlein A."/>
            <person name="Daniel R."/>
            <person name="Trujillo M."/>
            <person name="Vilcinskas A."/>
        </authorList>
    </citation>
    <scope>NUCLEOTIDE SEQUENCE</scope>
    <source>
        <strain evidence="2">G127AT</strain>
    </source>
</reference>
<feature type="transmembrane region" description="Helical" evidence="1">
    <location>
        <begin position="17"/>
        <end position="37"/>
    </location>
</feature>
<evidence type="ECO:0000313" key="3">
    <source>
        <dbReference type="Proteomes" id="UP000671914"/>
    </source>
</evidence>
<evidence type="ECO:0000313" key="2">
    <source>
        <dbReference type="EMBL" id="QTX06187.1"/>
    </source>
</evidence>
<keyword evidence="1" id="KW-0472">Membrane</keyword>
<keyword evidence="3" id="KW-1185">Reference proteome</keyword>
<name>A0A975IQ16_9MICO</name>
<dbReference type="AlphaFoldDB" id="A0A975IQ16"/>
<gene>
    <name evidence="2" type="ORF">G127AT_06430</name>
</gene>
<dbReference type="EMBL" id="CP071696">
    <property type="protein sequence ID" value="QTX06187.1"/>
    <property type="molecule type" value="Genomic_DNA"/>
</dbReference>
<proteinExistence type="predicted"/>